<evidence type="ECO:0000313" key="3">
    <source>
        <dbReference type="EMBL" id="EKR55783.1"/>
    </source>
</evidence>
<feature type="transmembrane region" description="Helical" evidence="1">
    <location>
        <begin position="575"/>
        <end position="597"/>
    </location>
</feature>
<evidence type="ECO:0000256" key="1">
    <source>
        <dbReference type="SAM" id="Phobius"/>
    </source>
</evidence>
<keyword evidence="1" id="KW-1133">Transmembrane helix</keyword>
<organism evidence="3 4">
    <name type="scientific">Leptospira interrogans str. UI 12758</name>
    <dbReference type="NCBI Taxonomy" id="1049938"/>
    <lineage>
        <taxon>Bacteria</taxon>
        <taxon>Pseudomonadati</taxon>
        <taxon>Spirochaetota</taxon>
        <taxon>Spirochaetia</taxon>
        <taxon>Leptospirales</taxon>
        <taxon>Leptospiraceae</taxon>
        <taxon>Leptospira</taxon>
    </lineage>
</organism>
<accession>A0A0E2D716</accession>
<dbReference type="Pfam" id="PF10145">
    <property type="entry name" value="PhageMin_Tail"/>
    <property type="match status" value="1"/>
</dbReference>
<feature type="transmembrane region" description="Helical" evidence="1">
    <location>
        <begin position="468"/>
        <end position="489"/>
    </location>
</feature>
<comment type="caution">
    <text evidence="3">The sequence shown here is derived from an EMBL/GenBank/DDBJ whole genome shotgun (WGS) entry which is preliminary data.</text>
</comment>
<protein>
    <submittedName>
        <fullName evidence="3">Putative tail tape measure protein, TIGR01760 family</fullName>
    </submittedName>
</protein>
<dbReference type="EMBL" id="AHNR02000028">
    <property type="protein sequence ID" value="EKR55783.1"/>
    <property type="molecule type" value="Genomic_DNA"/>
</dbReference>
<feature type="domain" description="Phage tail tape measure protein" evidence="2">
    <location>
        <begin position="102"/>
        <end position="282"/>
    </location>
</feature>
<sequence>MDTFELGVVLSLKDYVSGRLGEIETRWKNVRKSMDDTSASARLFDRSMGMVKSGQSLLEYGSGALYFSKSLVEAGLEAGKLEKNIESLGVTKDEVTKISTEVRGMTGDLGTAQETFLSGIYDIKSAVASLNPAELSSVAGALGKAAIATKGDFAGLADLFGTTHAQFKKMYNESDAAFALRFANTLSLSVQKFKTDGAKMQSAMQGLGATAAGMGVKLEEQMAVLGELQNTMLPGVAGTSYRAFLSSVGEGFQKLGLNAKNAQGQIKSMPELLEEMNQKYSNSFVINQATGNKVLKLDARNEIKKALGSEEAVAALENLLPKMGELKTSISEIKNANLSGTAEALNKMASINQDNLSSQLDRSAEAWKSLKTSLGQDISSGPILSIVKGFGDMLSGMTKFLDQSPGLRKFISYLIIGGSVALFLGGAFTTLVGIIGAYTAVTSSAAAAKIFDTIATVKNWAAKVANRTATIALAVAEYALIGIVGAAMYSWQALTFLYGIMTSRTKALAAWQTIQTAVTTGLTWASNLLNASLWANPITWVLAGILLAVGVVAAAVYYWDEWTTSVANAWQEHKFLVSALLLLTGPIGAIIASLVVIKQNWATIVGWIDKAVVAVKSFFGMGGDQVAIGVTQDTLKTVDVKPAATLPSKSIFDSIGMGSVDKMLSQTGGAKLDLNNQAQYSKALEIPKLDPSLLNSPLQGFPGGASKAPAIQITINRLVDKVTFQNNSSGYKEAGDWIGNVFTTEIKKSADQGNPMTPYALQFGGTQ</sequence>
<dbReference type="NCBIfam" id="TIGR01760">
    <property type="entry name" value="tape_meas_TP901"/>
    <property type="match status" value="1"/>
</dbReference>
<proteinExistence type="predicted"/>
<keyword evidence="1" id="KW-0812">Transmembrane</keyword>
<name>A0A0E2D716_LEPIR</name>
<dbReference type="InterPro" id="IPR010090">
    <property type="entry name" value="Phage_tape_meas"/>
</dbReference>
<evidence type="ECO:0000313" key="4">
    <source>
        <dbReference type="Proteomes" id="UP000001340"/>
    </source>
</evidence>
<keyword evidence="1" id="KW-0472">Membrane</keyword>
<feature type="transmembrane region" description="Helical" evidence="1">
    <location>
        <begin position="509"/>
        <end position="526"/>
    </location>
</feature>
<gene>
    <name evidence="3" type="ORF">LEP1GSC105_2156</name>
</gene>
<evidence type="ECO:0000259" key="2">
    <source>
        <dbReference type="Pfam" id="PF10145"/>
    </source>
</evidence>
<reference evidence="3 4" key="1">
    <citation type="submission" date="2012-10" db="EMBL/GenBank/DDBJ databases">
        <authorList>
            <person name="Harkins D.M."/>
            <person name="Durkin A.S."/>
            <person name="Brinkac L.M."/>
            <person name="Haft D.H."/>
            <person name="Selengut J.D."/>
            <person name="Sanka R."/>
            <person name="DePew J."/>
            <person name="Purushe J."/>
            <person name="Chanthongthip A."/>
            <person name="Lattana O."/>
            <person name="Phetsouvanh R."/>
            <person name="Newton P.N."/>
            <person name="Vinetz J.M."/>
            <person name="Sutton G.G."/>
            <person name="Nierman W.C."/>
            <person name="Fouts D.E."/>
        </authorList>
    </citation>
    <scope>NUCLEOTIDE SEQUENCE [LARGE SCALE GENOMIC DNA]</scope>
    <source>
        <strain evidence="3 4">UI 12758</strain>
    </source>
</reference>
<feature type="transmembrane region" description="Helical" evidence="1">
    <location>
        <begin position="410"/>
        <end position="441"/>
    </location>
</feature>
<dbReference type="RefSeq" id="WP_002123408.1">
    <property type="nucleotide sequence ID" value="NZ_AHNR02000028.1"/>
</dbReference>
<feature type="transmembrane region" description="Helical" evidence="1">
    <location>
        <begin position="538"/>
        <end position="559"/>
    </location>
</feature>
<dbReference type="Proteomes" id="UP000001340">
    <property type="component" value="Unassembled WGS sequence"/>
</dbReference>
<dbReference type="AlphaFoldDB" id="A0A0E2D716"/>